<feature type="transmembrane region" description="Helical" evidence="6">
    <location>
        <begin position="445"/>
        <end position="469"/>
    </location>
</feature>
<dbReference type="Pfam" id="PF00083">
    <property type="entry name" value="Sugar_tr"/>
    <property type="match status" value="1"/>
</dbReference>
<feature type="compositionally biased region" description="Basic and acidic residues" evidence="5">
    <location>
        <begin position="1"/>
        <end position="13"/>
    </location>
</feature>
<dbReference type="EMBL" id="JARGEI010000017">
    <property type="protein sequence ID" value="KAJ8716897.1"/>
    <property type="molecule type" value="Genomic_DNA"/>
</dbReference>
<proteinExistence type="predicted"/>
<feature type="transmembrane region" description="Helical" evidence="6">
    <location>
        <begin position="206"/>
        <end position="228"/>
    </location>
</feature>
<protein>
    <recommendedName>
        <fullName evidence="7">Major facilitator superfamily (MFS) profile domain-containing protein</fullName>
    </recommendedName>
</protein>
<sequence>MSEPKQDPTREQIESNLPETVEEAEGAKVPKSVATALPNVPDTLPQVDLDTILMNEIGDFGKYQLQCLIPECESEPAKFDQPWVTNAVPPGHKGSLDYCQRYGRAAPGPRPPGACPAELFDRSKRLPCDKYVHENTNSVVYDFGLECQEWRRTLLGVVRKLGTLTSLPITSYMSDRFGRRIAIAFTSFNSAWIGLNRLWAFNYTSFAALEFIETTFGSGLFASCYILMVELFGPKYRVAAGAMMHTSFAVGQIVLGMIAWRVPHWRRMTLAVYLPQLSSILSYWLISESVRWYLSKGRFEDSEALLKKMARVNGRSVADSSLAALRRTVQEKLRSEEREGARRGELRELAAQVWRHKHVLLRVLVSPVWWVASTFIYHGLVVNAVNISGNKYFNFIAVAAVEIPGFWLAYILLNKLGRKPVLTGGFCVCAACQLVYVFMPQGWSTMALTVYLMAKCAISMVMTGVYVYTAELYPTRHRHKLLAVASICGRLGSILAPLTPAFAAQWYADLPFILFGGLALLAGALVFLTPETLGTVLPDTFEQAEQLGLKGRR</sequence>
<evidence type="ECO:0000256" key="3">
    <source>
        <dbReference type="ARBA" id="ARBA00022989"/>
    </source>
</evidence>
<evidence type="ECO:0000313" key="9">
    <source>
        <dbReference type="Proteomes" id="UP001231518"/>
    </source>
</evidence>
<accession>A0AAD7YI30</accession>
<dbReference type="PANTHER" id="PTHR24064">
    <property type="entry name" value="SOLUTE CARRIER FAMILY 22 MEMBER"/>
    <property type="match status" value="1"/>
</dbReference>
<feature type="transmembrane region" description="Helical" evidence="6">
    <location>
        <begin position="481"/>
        <end position="504"/>
    </location>
</feature>
<feature type="transmembrane region" description="Helical" evidence="6">
    <location>
        <begin position="510"/>
        <end position="528"/>
    </location>
</feature>
<dbReference type="AlphaFoldDB" id="A0AAD7YI30"/>
<dbReference type="PROSITE" id="PS50850">
    <property type="entry name" value="MFS"/>
    <property type="match status" value="1"/>
</dbReference>
<organism evidence="8 9">
    <name type="scientific">Mythimna separata</name>
    <name type="common">Oriental armyworm</name>
    <name type="synonym">Pseudaletia separata</name>
    <dbReference type="NCBI Taxonomy" id="271217"/>
    <lineage>
        <taxon>Eukaryota</taxon>
        <taxon>Metazoa</taxon>
        <taxon>Ecdysozoa</taxon>
        <taxon>Arthropoda</taxon>
        <taxon>Hexapoda</taxon>
        <taxon>Insecta</taxon>
        <taxon>Pterygota</taxon>
        <taxon>Neoptera</taxon>
        <taxon>Endopterygota</taxon>
        <taxon>Lepidoptera</taxon>
        <taxon>Glossata</taxon>
        <taxon>Ditrysia</taxon>
        <taxon>Noctuoidea</taxon>
        <taxon>Noctuidae</taxon>
        <taxon>Noctuinae</taxon>
        <taxon>Hadenini</taxon>
        <taxon>Mythimna</taxon>
    </lineage>
</organism>
<feature type="transmembrane region" description="Helical" evidence="6">
    <location>
        <begin position="359"/>
        <end position="380"/>
    </location>
</feature>
<dbReference type="GO" id="GO:0022857">
    <property type="term" value="F:transmembrane transporter activity"/>
    <property type="evidence" value="ECO:0007669"/>
    <property type="project" value="InterPro"/>
</dbReference>
<feature type="transmembrane region" description="Helical" evidence="6">
    <location>
        <begin position="240"/>
        <end position="262"/>
    </location>
</feature>
<comment type="subcellular location">
    <subcellularLocation>
        <location evidence="1">Membrane</location>
        <topology evidence="1">Multi-pass membrane protein</topology>
    </subcellularLocation>
</comment>
<evidence type="ECO:0000256" key="4">
    <source>
        <dbReference type="ARBA" id="ARBA00023136"/>
    </source>
</evidence>
<evidence type="ECO:0000256" key="2">
    <source>
        <dbReference type="ARBA" id="ARBA00022692"/>
    </source>
</evidence>
<feature type="transmembrane region" description="Helical" evidence="6">
    <location>
        <begin position="268"/>
        <end position="286"/>
    </location>
</feature>
<dbReference type="Proteomes" id="UP001231518">
    <property type="component" value="Chromosome 14"/>
</dbReference>
<dbReference type="Gene3D" id="1.20.1250.20">
    <property type="entry name" value="MFS general substrate transporter like domains"/>
    <property type="match status" value="1"/>
</dbReference>
<dbReference type="InterPro" id="IPR005828">
    <property type="entry name" value="MFS_sugar_transport-like"/>
</dbReference>
<feature type="region of interest" description="Disordered" evidence="5">
    <location>
        <begin position="1"/>
        <end position="28"/>
    </location>
</feature>
<feature type="domain" description="Major facilitator superfamily (MFS) profile" evidence="7">
    <location>
        <begin position="51"/>
        <end position="534"/>
    </location>
</feature>
<keyword evidence="2 6" id="KW-0812">Transmembrane</keyword>
<dbReference type="InterPro" id="IPR036259">
    <property type="entry name" value="MFS_trans_sf"/>
</dbReference>
<keyword evidence="3 6" id="KW-1133">Transmembrane helix</keyword>
<evidence type="ECO:0000313" key="8">
    <source>
        <dbReference type="EMBL" id="KAJ8716897.1"/>
    </source>
</evidence>
<gene>
    <name evidence="8" type="ORF">PYW07_003524</name>
</gene>
<dbReference type="InterPro" id="IPR005829">
    <property type="entry name" value="Sugar_transporter_CS"/>
</dbReference>
<evidence type="ECO:0000256" key="5">
    <source>
        <dbReference type="SAM" id="MobiDB-lite"/>
    </source>
</evidence>
<evidence type="ECO:0000259" key="7">
    <source>
        <dbReference type="PROSITE" id="PS50850"/>
    </source>
</evidence>
<dbReference type="SUPFAM" id="SSF103473">
    <property type="entry name" value="MFS general substrate transporter"/>
    <property type="match status" value="1"/>
</dbReference>
<dbReference type="InterPro" id="IPR020846">
    <property type="entry name" value="MFS_dom"/>
</dbReference>
<evidence type="ECO:0000256" key="6">
    <source>
        <dbReference type="SAM" id="Phobius"/>
    </source>
</evidence>
<dbReference type="PROSITE" id="PS00216">
    <property type="entry name" value="SUGAR_TRANSPORT_1"/>
    <property type="match status" value="1"/>
</dbReference>
<name>A0AAD7YI30_MYTSE</name>
<reference evidence="8" key="1">
    <citation type="submission" date="2023-03" db="EMBL/GenBank/DDBJ databases">
        <title>Chromosome-level genomes of two armyworms, Mythimna separata and Mythimna loreyi, provide insights into the biosynthesis and reception of sex pheromones.</title>
        <authorList>
            <person name="Zhao H."/>
        </authorList>
    </citation>
    <scope>NUCLEOTIDE SEQUENCE</scope>
    <source>
        <strain evidence="8">BeijingLab</strain>
        <tissue evidence="8">Pupa</tissue>
    </source>
</reference>
<keyword evidence="9" id="KW-1185">Reference proteome</keyword>
<comment type="caution">
    <text evidence="8">The sequence shown here is derived from an EMBL/GenBank/DDBJ whole genome shotgun (WGS) entry which is preliminary data.</text>
</comment>
<keyword evidence="4 6" id="KW-0472">Membrane</keyword>
<dbReference type="GO" id="GO:0016020">
    <property type="term" value="C:membrane"/>
    <property type="evidence" value="ECO:0007669"/>
    <property type="project" value="UniProtKB-SubCell"/>
</dbReference>
<evidence type="ECO:0000256" key="1">
    <source>
        <dbReference type="ARBA" id="ARBA00004141"/>
    </source>
</evidence>
<feature type="transmembrane region" description="Helical" evidence="6">
    <location>
        <begin position="181"/>
        <end position="200"/>
    </location>
</feature>
<feature type="transmembrane region" description="Helical" evidence="6">
    <location>
        <begin position="420"/>
        <end position="439"/>
    </location>
</feature>
<feature type="transmembrane region" description="Helical" evidence="6">
    <location>
        <begin position="392"/>
        <end position="413"/>
    </location>
</feature>